<gene>
    <name evidence="2" type="ORF">CLV92_10679</name>
</gene>
<dbReference type="GO" id="GO:0003824">
    <property type="term" value="F:catalytic activity"/>
    <property type="evidence" value="ECO:0007669"/>
    <property type="project" value="UniProtKB-ARBA"/>
</dbReference>
<dbReference type="SUPFAM" id="SSF53474">
    <property type="entry name" value="alpha/beta-Hydrolases"/>
    <property type="match status" value="1"/>
</dbReference>
<keyword evidence="3" id="KW-1185">Reference proteome</keyword>
<accession>A0A2S6IM46</accession>
<reference evidence="2 3" key="1">
    <citation type="submission" date="2018-02" db="EMBL/GenBank/DDBJ databases">
        <title>Genomic Encyclopedia of Archaeal and Bacterial Type Strains, Phase II (KMG-II): from individual species to whole genera.</title>
        <authorList>
            <person name="Goeker M."/>
        </authorList>
    </citation>
    <scope>NUCLEOTIDE SEQUENCE [LARGE SCALE GENOMIC DNA]</scope>
    <source>
        <strain evidence="2 3">DSM 22857</strain>
    </source>
</reference>
<dbReference type="Proteomes" id="UP000239485">
    <property type="component" value="Unassembled WGS sequence"/>
</dbReference>
<proteinExistence type="predicted"/>
<sequence length="290" mass="30357">MTREPPQLLAGLAVTRAGRPPEEAETVVLVHGLGSSTTVWNLVAPALAERFALVLVDLPGHGAAPLPDGEDPLEVMRPAALGARLVRACRELGVPRVHLAGHSLGGWVALEAAAEDGAAACEGAAPVVASVVALAPAGLWERPRRRPPLVPTGQQFARLGRRLPRSLLRRRWARRLVLVATSAAPGRLPEEVALDAVTAVESAAGYRAADAGIAAGRFTRGPDVRAVAAVAFGIRDRVLPAPRAQLRSAAPAACRWLVWDRCGHVPPWDRPADCARLIAEVVAEAAGRGG</sequence>
<dbReference type="AlphaFoldDB" id="A0A2S6IM46"/>
<dbReference type="Gene3D" id="3.40.50.1820">
    <property type="entry name" value="alpha/beta hydrolase"/>
    <property type="match status" value="1"/>
</dbReference>
<dbReference type="PRINTS" id="PR00111">
    <property type="entry name" value="ABHYDROLASE"/>
</dbReference>
<dbReference type="PANTHER" id="PTHR43689:SF8">
    <property type="entry name" value="ALPHA_BETA-HYDROLASES SUPERFAMILY PROTEIN"/>
    <property type="match status" value="1"/>
</dbReference>
<evidence type="ECO:0000259" key="1">
    <source>
        <dbReference type="Pfam" id="PF12697"/>
    </source>
</evidence>
<name>A0A2S6IM46_9ACTN</name>
<evidence type="ECO:0000313" key="2">
    <source>
        <dbReference type="EMBL" id="PPK95258.1"/>
    </source>
</evidence>
<dbReference type="InterPro" id="IPR029058">
    <property type="entry name" value="AB_hydrolase_fold"/>
</dbReference>
<dbReference type="EMBL" id="PTJD01000006">
    <property type="protein sequence ID" value="PPK95258.1"/>
    <property type="molecule type" value="Genomic_DNA"/>
</dbReference>
<dbReference type="InterPro" id="IPR000073">
    <property type="entry name" value="AB_hydrolase_1"/>
</dbReference>
<dbReference type="PANTHER" id="PTHR43689">
    <property type="entry name" value="HYDROLASE"/>
    <property type="match status" value="1"/>
</dbReference>
<organism evidence="2 3">
    <name type="scientific">Kineococcus xinjiangensis</name>
    <dbReference type="NCBI Taxonomy" id="512762"/>
    <lineage>
        <taxon>Bacteria</taxon>
        <taxon>Bacillati</taxon>
        <taxon>Actinomycetota</taxon>
        <taxon>Actinomycetes</taxon>
        <taxon>Kineosporiales</taxon>
        <taxon>Kineosporiaceae</taxon>
        <taxon>Kineococcus</taxon>
    </lineage>
</organism>
<evidence type="ECO:0000313" key="3">
    <source>
        <dbReference type="Proteomes" id="UP000239485"/>
    </source>
</evidence>
<comment type="caution">
    <text evidence="2">The sequence shown here is derived from an EMBL/GenBank/DDBJ whole genome shotgun (WGS) entry which is preliminary data.</text>
</comment>
<protein>
    <submittedName>
        <fullName evidence="2">Pimeloyl-ACP methyl ester carboxylesterase</fullName>
    </submittedName>
</protein>
<dbReference type="Pfam" id="PF12697">
    <property type="entry name" value="Abhydrolase_6"/>
    <property type="match status" value="1"/>
</dbReference>
<feature type="domain" description="AB hydrolase-1" evidence="1">
    <location>
        <begin position="27"/>
        <end position="276"/>
    </location>
</feature>